<dbReference type="InterPro" id="IPR001248">
    <property type="entry name" value="Pur-cyt_permease"/>
</dbReference>
<evidence type="ECO:0000313" key="10">
    <source>
        <dbReference type="Proteomes" id="UP000193240"/>
    </source>
</evidence>
<evidence type="ECO:0000256" key="6">
    <source>
        <dbReference type="ARBA" id="ARBA00023136"/>
    </source>
</evidence>
<dbReference type="EMBL" id="KZ107841">
    <property type="protein sequence ID" value="OSS50854.1"/>
    <property type="molecule type" value="Genomic_DNA"/>
</dbReference>
<evidence type="ECO:0000256" key="1">
    <source>
        <dbReference type="ARBA" id="ARBA00004141"/>
    </source>
</evidence>
<dbReference type="Pfam" id="PF02133">
    <property type="entry name" value="Transp_cyt_pur"/>
    <property type="match status" value="1"/>
</dbReference>
<accession>A0A1Y2M3Z9</accession>
<keyword evidence="5 8" id="KW-1133">Transmembrane helix</keyword>
<feature type="transmembrane region" description="Helical" evidence="8">
    <location>
        <begin position="103"/>
        <end position="126"/>
    </location>
</feature>
<protein>
    <submittedName>
        <fullName evidence="9">Uncharacterized protein</fullName>
    </submittedName>
</protein>
<feature type="compositionally biased region" description="Basic and acidic residues" evidence="7">
    <location>
        <begin position="1"/>
        <end position="11"/>
    </location>
</feature>
<name>A0A1Y2M3Z9_EPING</name>
<reference evidence="9 10" key="1">
    <citation type="journal article" date="2017" name="Genome Announc.">
        <title>Genome sequence of the saprophytic ascomycete Epicoccum nigrum ICMP 19927 strain isolated from New Zealand.</title>
        <authorList>
            <person name="Fokin M."/>
            <person name="Fleetwood D."/>
            <person name="Weir B.S."/>
            <person name="Villas-Boas S.G."/>
        </authorList>
    </citation>
    <scope>NUCLEOTIDE SEQUENCE [LARGE SCALE GENOMIC DNA]</scope>
    <source>
        <strain evidence="9 10">ICMP 19927</strain>
    </source>
</reference>
<comment type="similarity">
    <text evidence="2">Belongs to the purine-cytosine permease (2.A.39) family.</text>
</comment>
<keyword evidence="10" id="KW-1185">Reference proteome</keyword>
<evidence type="ECO:0000256" key="8">
    <source>
        <dbReference type="SAM" id="Phobius"/>
    </source>
</evidence>
<feature type="transmembrane region" description="Helical" evidence="8">
    <location>
        <begin position="73"/>
        <end position="91"/>
    </location>
</feature>
<dbReference type="GO" id="GO:0000329">
    <property type="term" value="C:fungal-type vacuole membrane"/>
    <property type="evidence" value="ECO:0007669"/>
    <property type="project" value="TreeGrafter"/>
</dbReference>
<dbReference type="PANTHER" id="PTHR31806">
    <property type="entry name" value="PURINE-CYTOSINE PERMEASE FCY2-RELATED"/>
    <property type="match status" value="1"/>
</dbReference>
<proteinExistence type="inferred from homology"/>
<keyword evidence="4 8" id="KW-0812">Transmembrane</keyword>
<evidence type="ECO:0000313" key="9">
    <source>
        <dbReference type="EMBL" id="OSS50854.1"/>
    </source>
</evidence>
<dbReference type="GO" id="GO:0005886">
    <property type="term" value="C:plasma membrane"/>
    <property type="evidence" value="ECO:0007669"/>
    <property type="project" value="TreeGrafter"/>
</dbReference>
<dbReference type="InterPro" id="IPR026030">
    <property type="entry name" value="Pur-cyt_permease_Fcy2/21/22"/>
</dbReference>
<gene>
    <name evidence="9" type="ORF">B5807_04552</name>
</gene>
<sequence length="152" mass="16433">MAREKVADHESVSTGSGPDVGTAAVQRETGFLGAMRRFEAKMDARFGIESDAITRKLPEDKGHVPWYHQMNMFFLWASGTMNTSCFATGFLGWEFGLTLRQSIVIIIFASILGGAATGFAATFGAPTGLRQSKISRHLVDGLNQGLTARSLC</sequence>
<evidence type="ECO:0000256" key="7">
    <source>
        <dbReference type="SAM" id="MobiDB-lite"/>
    </source>
</evidence>
<dbReference type="PANTHER" id="PTHR31806:SF7">
    <property type="entry name" value="TRANSPORTER, PUTATIVE (AFU_ORTHOLOGUE AFUA_2G04690)-RELATED"/>
    <property type="match status" value="1"/>
</dbReference>
<evidence type="ECO:0000256" key="3">
    <source>
        <dbReference type="ARBA" id="ARBA00022448"/>
    </source>
</evidence>
<dbReference type="STRING" id="105696.A0A1Y2M3Z9"/>
<evidence type="ECO:0000256" key="4">
    <source>
        <dbReference type="ARBA" id="ARBA00022692"/>
    </source>
</evidence>
<evidence type="ECO:0000256" key="2">
    <source>
        <dbReference type="ARBA" id="ARBA00008974"/>
    </source>
</evidence>
<keyword evidence="3" id="KW-0813">Transport</keyword>
<feature type="region of interest" description="Disordered" evidence="7">
    <location>
        <begin position="1"/>
        <end position="22"/>
    </location>
</feature>
<dbReference type="Gene3D" id="1.10.4160.10">
    <property type="entry name" value="Hydantoin permease"/>
    <property type="match status" value="1"/>
</dbReference>
<dbReference type="GO" id="GO:0022857">
    <property type="term" value="F:transmembrane transporter activity"/>
    <property type="evidence" value="ECO:0007669"/>
    <property type="project" value="InterPro"/>
</dbReference>
<dbReference type="AlphaFoldDB" id="A0A1Y2M3Z9"/>
<organism evidence="9 10">
    <name type="scientific">Epicoccum nigrum</name>
    <name type="common">Soil fungus</name>
    <name type="synonym">Epicoccum purpurascens</name>
    <dbReference type="NCBI Taxonomy" id="105696"/>
    <lineage>
        <taxon>Eukaryota</taxon>
        <taxon>Fungi</taxon>
        <taxon>Dikarya</taxon>
        <taxon>Ascomycota</taxon>
        <taxon>Pezizomycotina</taxon>
        <taxon>Dothideomycetes</taxon>
        <taxon>Pleosporomycetidae</taxon>
        <taxon>Pleosporales</taxon>
        <taxon>Pleosporineae</taxon>
        <taxon>Didymellaceae</taxon>
        <taxon>Epicoccum</taxon>
    </lineage>
</organism>
<dbReference type="InParanoid" id="A0A1Y2M3Z9"/>
<comment type="subcellular location">
    <subcellularLocation>
        <location evidence="1">Membrane</location>
        <topology evidence="1">Multi-pass membrane protein</topology>
    </subcellularLocation>
</comment>
<dbReference type="Proteomes" id="UP000193240">
    <property type="component" value="Unassembled WGS sequence"/>
</dbReference>
<evidence type="ECO:0000256" key="5">
    <source>
        <dbReference type="ARBA" id="ARBA00022989"/>
    </source>
</evidence>
<keyword evidence="6 8" id="KW-0472">Membrane</keyword>